<feature type="region of interest" description="Disordered" evidence="9">
    <location>
        <begin position="312"/>
        <end position="333"/>
    </location>
</feature>
<organism evidence="12 15">
    <name type="scientific">Dinothrombium tinctorium</name>
    <dbReference type="NCBI Taxonomy" id="1965070"/>
    <lineage>
        <taxon>Eukaryota</taxon>
        <taxon>Metazoa</taxon>
        <taxon>Ecdysozoa</taxon>
        <taxon>Arthropoda</taxon>
        <taxon>Chelicerata</taxon>
        <taxon>Arachnida</taxon>
        <taxon>Acari</taxon>
        <taxon>Acariformes</taxon>
        <taxon>Trombidiformes</taxon>
        <taxon>Prostigmata</taxon>
        <taxon>Anystina</taxon>
        <taxon>Parasitengona</taxon>
        <taxon>Trombidioidea</taxon>
        <taxon>Trombidiidae</taxon>
        <taxon>Dinothrombium</taxon>
    </lineage>
</organism>
<keyword evidence="4 8" id="KW-0863">Zinc-finger</keyword>
<name>A0A443QBN4_9ACAR</name>
<keyword evidence="5" id="KW-0862">Zinc</keyword>
<dbReference type="AlphaFoldDB" id="A0A443QBN4"/>
<evidence type="ECO:0000256" key="7">
    <source>
        <dbReference type="ARBA" id="ARBA00023136"/>
    </source>
</evidence>
<dbReference type="GO" id="GO:0008270">
    <property type="term" value="F:zinc ion binding"/>
    <property type="evidence" value="ECO:0007669"/>
    <property type="project" value="UniProtKB-KW"/>
</dbReference>
<comment type="caution">
    <text evidence="12">The sequence shown here is derived from an EMBL/GenBank/DDBJ whole genome shotgun (WGS) entry which is preliminary data.</text>
</comment>
<feature type="domain" description="RING-type" evidence="11">
    <location>
        <begin position="233"/>
        <end position="274"/>
    </location>
</feature>
<keyword evidence="15" id="KW-1185">Reference proteome</keyword>
<evidence type="ECO:0000313" key="12">
    <source>
        <dbReference type="EMBL" id="RWS00410.1"/>
    </source>
</evidence>
<dbReference type="PANTHER" id="PTHR45931:SF3">
    <property type="entry name" value="RING ZINC FINGER-CONTAINING PROTEIN"/>
    <property type="match status" value="1"/>
</dbReference>
<dbReference type="Proteomes" id="UP000285301">
    <property type="component" value="Unassembled WGS sequence"/>
</dbReference>
<keyword evidence="3" id="KW-0479">Metal-binding</keyword>
<evidence type="ECO:0000256" key="6">
    <source>
        <dbReference type="ARBA" id="ARBA00022989"/>
    </source>
</evidence>
<gene>
    <name evidence="12" type="ORF">B4U79_01293</name>
    <name evidence="13" type="ORF">B4U79_03427</name>
    <name evidence="14" type="ORF">B4U79_12037</name>
</gene>
<dbReference type="InterPro" id="IPR013083">
    <property type="entry name" value="Znf_RING/FYVE/PHD"/>
</dbReference>
<dbReference type="Gene3D" id="3.50.30.30">
    <property type="match status" value="1"/>
</dbReference>
<dbReference type="SMART" id="SM00184">
    <property type="entry name" value="RING"/>
    <property type="match status" value="1"/>
</dbReference>
<evidence type="ECO:0000256" key="4">
    <source>
        <dbReference type="ARBA" id="ARBA00022771"/>
    </source>
</evidence>
<dbReference type="GO" id="GO:0061630">
    <property type="term" value="F:ubiquitin protein ligase activity"/>
    <property type="evidence" value="ECO:0007669"/>
    <property type="project" value="TreeGrafter"/>
</dbReference>
<dbReference type="InterPro" id="IPR011016">
    <property type="entry name" value="Znf_RING-CH"/>
</dbReference>
<evidence type="ECO:0000313" key="14">
    <source>
        <dbReference type="EMBL" id="RWS06537.1"/>
    </source>
</evidence>
<dbReference type="InterPro" id="IPR051834">
    <property type="entry name" value="RING_finger_E3_ligase"/>
</dbReference>
<dbReference type="PANTHER" id="PTHR45931">
    <property type="entry name" value="SI:CH211-59O9.10"/>
    <property type="match status" value="1"/>
</dbReference>
<evidence type="ECO:0000256" key="5">
    <source>
        <dbReference type="ARBA" id="ARBA00022833"/>
    </source>
</evidence>
<dbReference type="InterPro" id="IPR001841">
    <property type="entry name" value="Znf_RING"/>
</dbReference>
<evidence type="ECO:0000313" key="13">
    <source>
        <dbReference type="EMBL" id="RWS00518.1"/>
    </source>
</evidence>
<evidence type="ECO:0000256" key="2">
    <source>
        <dbReference type="ARBA" id="ARBA00022692"/>
    </source>
</evidence>
<dbReference type="SUPFAM" id="SSF52025">
    <property type="entry name" value="PA domain"/>
    <property type="match status" value="1"/>
</dbReference>
<dbReference type="Pfam" id="PF13639">
    <property type="entry name" value="zf-RING_2"/>
    <property type="match status" value="1"/>
</dbReference>
<evidence type="ECO:0000256" key="1">
    <source>
        <dbReference type="ARBA" id="ARBA00004370"/>
    </source>
</evidence>
<evidence type="ECO:0000256" key="10">
    <source>
        <dbReference type="SAM" id="Phobius"/>
    </source>
</evidence>
<dbReference type="STRING" id="1965070.A0A443QBN4"/>
<dbReference type="EMBL" id="NCKU01004034">
    <property type="protein sequence ID" value="RWS06537.1"/>
    <property type="molecule type" value="Genomic_DNA"/>
</dbReference>
<dbReference type="Pfam" id="PF02225">
    <property type="entry name" value="PA"/>
    <property type="match status" value="1"/>
</dbReference>
<feature type="compositionally biased region" description="Basic and acidic residues" evidence="9">
    <location>
        <begin position="317"/>
        <end position="327"/>
    </location>
</feature>
<dbReference type="EMBL" id="NCKU01011510">
    <property type="protein sequence ID" value="RWS00410.1"/>
    <property type="molecule type" value="Genomic_DNA"/>
</dbReference>
<dbReference type="GO" id="GO:0016020">
    <property type="term" value="C:membrane"/>
    <property type="evidence" value="ECO:0007669"/>
    <property type="project" value="UniProtKB-SubCell"/>
</dbReference>
<dbReference type="InterPro" id="IPR003137">
    <property type="entry name" value="PA_domain"/>
</dbReference>
<evidence type="ECO:0000259" key="11">
    <source>
        <dbReference type="PROSITE" id="PS50089"/>
    </source>
</evidence>
<dbReference type="SUPFAM" id="SSF57850">
    <property type="entry name" value="RING/U-box"/>
    <property type="match status" value="1"/>
</dbReference>
<dbReference type="GO" id="GO:0006511">
    <property type="term" value="P:ubiquitin-dependent protein catabolic process"/>
    <property type="evidence" value="ECO:0007669"/>
    <property type="project" value="TreeGrafter"/>
</dbReference>
<dbReference type="InterPro" id="IPR046450">
    <property type="entry name" value="PA_dom_sf"/>
</dbReference>
<keyword evidence="2 10" id="KW-0812">Transmembrane</keyword>
<accession>A0A443QBN4</accession>
<protein>
    <submittedName>
        <fullName evidence="12">E3 ubiquitin-protein ligase RNF13-like protein</fullName>
    </submittedName>
</protein>
<keyword evidence="7 10" id="KW-0472">Membrane</keyword>
<dbReference type="EMBL" id="NCKU01011202">
    <property type="protein sequence ID" value="RWS00518.1"/>
    <property type="molecule type" value="Genomic_DNA"/>
</dbReference>
<dbReference type="PROSITE" id="PS50089">
    <property type="entry name" value="ZF_RING_2"/>
    <property type="match status" value="1"/>
</dbReference>
<dbReference type="Gene3D" id="3.30.40.10">
    <property type="entry name" value="Zinc/RING finger domain, C3HC4 (zinc finger)"/>
    <property type="match status" value="1"/>
</dbReference>
<feature type="transmembrane region" description="Helical" evidence="10">
    <location>
        <begin position="174"/>
        <end position="195"/>
    </location>
</feature>
<evidence type="ECO:0000256" key="3">
    <source>
        <dbReference type="ARBA" id="ARBA00022723"/>
    </source>
</evidence>
<keyword evidence="6 10" id="KW-1133">Transmembrane helix</keyword>
<sequence length="333" mass="38013">MLVLNVAVKWLRPSTTIFISICIGLVDCSVIVENSSGYVVATFTDQQITPVPKSGILGRVIQADPETACGPITRPPRKDSNGSFKWIALIRRYNCTMHEKLVNAEEAGYSAVIFYPIDFTDIELNAPIIAVVIITNEAARIFKRNFILDRMSLYLVRITPNGIDDEQNKSIDDFFLALSILIVCCGFTYPLYMFLRQHFPGVFSSIWRRWKMKKLLKILPKTKFKKGDYYDSCSICLEGYSEESELRLLPCHHVFHTQCVDRWLMSNEKCPLCKCVLNKKNVCSFAANERTALIAYHHSSMYNTQNEDQNVQMNSTHTDDSTHHQSENSESPN</sequence>
<proteinExistence type="predicted"/>
<dbReference type="GO" id="GO:0005634">
    <property type="term" value="C:nucleus"/>
    <property type="evidence" value="ECO:0007669"/>
    <property type="project" value="TreeGrafter"/>
</dbReference>
<comment type="subcellular location">
    <subcellularLocation>
        <location evidence="1">Membrane</location>
    </subcellularLocation>
</comment>
<dbReference type="OrthoDB" id="8062037at2759"/>
<reference evidence="12 15" key="1">
    <citation type="journal article" date="2018" name="Gigascience">
        <title>Genomes of trombidid mites reveal novel predicted allergens and laterally-transferred genes associated with secondary metabolism.</title>
        <authorList>
            <person name="Dong X."/>
            <person name="Chaisiri K."/>
            <person name="Xia D."/>
            <person name="Armstrong S.D."/>
            <person name="Fang Y."/>
            <person name="Donnelly M.J."/>
            <person name="Kadowaki T."/>
            <person name="McGarry J.W."/>
            <person name="Darby A.C."/>
            <person name="Makepeace B.L."/>
        </authorList>
    </citation>
    <scope>NUCLEOTIDE SEQUENCE [LARGE SCALE GENOMIC DNA]</scope>
    <source>
        <strain evidence="12">UoL-WK</strain>
    </source>
</reference>
<evidence type="ECO:0000256" key="8">
    <source>
        <dbReference type="PROSITE-ProRule" id="PRU00175"/>
    </source>
</evidence>
<dbReference type="SMART" id="SM00744">
    <property type="entry name" value="RINGv"/>
    <property type="match status" value="1"/>
</dbReference>
<evidence type="ECO:0000313" key="15">
    <source>
        <dbReference type="Proteomes" id="UP000285301"/>
    </source>
</evidence>
<reference evidence="12" key="2">
    <citation type="submission" date="2018-11" db="EMBL/GenBank/DDBJ databases">
        <title>Trombidioid mite genomics.</title>
        <authorList>
            <person name="Dong X."/>
        </authorList>
    </citation>
    <scope>NUCLEOTIDE SEQUENCE</scope>
    <source>
        <strain evidence="12">UoL-WK</strain>
    </source>
</reference>
<evidence type="ECO:0000256" key="9">
    <source>
        <dbReference type="SAM" id="MobiDB-lite"/>
    </source>
</evidence>